<evidence type="ECO:0000313" key="2">
    <source>
        <dbReference type="Proteomes" id="UP000326678"/>
    </source>
</evidence>
<dbReference type="AlphaFoldDB" id="A0A5P8W6K3"/>
<evidence type="ECO:0000313" key="1">
    <source>
        <dbReference type="EMBL" id="QFS48358.1"/>
    </source>
</evidence>
<dbReference type="KEGG" id="nsh:GXM_05850"/>
<organism evidence="1 2">
    <name type="scientific">Nostoc sphaeroides CCNUC1</name>
    <dbReference type="NCBI Taxonomy" id="2653204"/>
    <lineage>
        <taxon>Bacteria</taxon>
        <taxon>Bacillati</taxon>
        <taxon>Cyanobacteriota</taxon>
        <taxon>Cyanophyceae</taxon>
        <taxon>Nostocales</taxon>
        <taxon>Nostocaceae</taxon>
        <taxon>Nostoc</taxon>
    </lineage>
</organism>
<gene>
    <name evidence="1" type="ORF">GXM_05850</name>
</gene>
<reference evidence="1 2" key="1">
    <citation type="submission" date="2019-10" db="EMBL/GenBank/DDBJ databases">
        <title>Genomic and transcriptomic insights into the perfect genentic adaptation of a filamentous nitrogen-fixing cyanobacterium to rice fields.</title>
        <authorList>
            <person name="Chen Z."/>
        </authorList>
    </citation>
    <scope>NUCLEOTIDE SEQUENCE [LARGE SCALE GENOMIC DNA]</scope>
    <source>
        <strain evidence="1">CCNUC1</strain>
    </source>
</reference>
<keyword evidence="2" id="KW-1185">Reference proteome</keyword>
<proteinExistence type="predicted"/>
<accession>A0A5P8W6K3</accession>
<dbReference type="Proteomes" id="UP000326678">
    <property type="component" value="Chromosome Gxm1"/>
</dbReference>
<name>A0A5P8W6K3_9NOSO</name>
<protein>
    <submittedName>
        <fullName evidence="1">Uncharacterized protein</fullName>
    </submittedName>
</protein>
<dbReference type="EMBL" id="CP045226">
    <property type="protein sequence ID" value="QFS48358.1"/>
    <property type="molecule type" value="Genomic_DNA"/>
</dbReference>
<sequence length="41" mass="4541">MQEKGTVSSDIDLKASVDSFTGILLHDMLRFTDIPTALFVQ</sequence>